<feature type="compositionally biased region" description="Basic and acidic residues" evidence="1">
    <location>
        <begin position="70"/>
        <end position="79"/>
    </location>
</feature>
<dbReference type="AlphaFoldDB" id="A0AAJ0F5U8"/>
<feature type="compositionally biased region" description="Basic residues" evidence="1">
    <location>
        <begin position="308"/>
        <end position="317"/>
    </location>
</feature>
<feature type="compositionally biased region" description="Low complexity" evidence="1">
    <location>
        <begin position="272"/>
        <end position="284"/>
    </location>
</feature>
<dbReference type="EMBL" id="MU839856">
    <property type="protein sequence ID" value="KAK1749550.1"/>
    <property type="molecule type" value="Genomic_DNA"/>
</dbReference>
<evidence type="ECO:0000256" key="1">
    <source>
        <dbReference type="SAM" id="MobiDB-lite"/>
    </source>
</evidence>
<evidence type="ECO:0000313" key="2">
    <source>
        <dbReference type="EMBL" id="KAK1749550.1"/>
    </source>
</evidence>
<protein>
    <submittedName>
        <fullName evidence="2">Uncharacterized protein</fullName>
    </submittedName>
</protein>
<comment type="caution">
    <text evidence="2">The sequence shown here is derived from an EMBL/GenBank/DDBJ whole genome shotgun (WGS) entry which is preliminary data.</text>
</comment>
<feature type="region of interest" description="Disordered" evidence="1">
    <location>
        <begin position="199"/>
        <end position="253"/>
    </location>
</feature>
<accession>A0AAJ0F5U8</accession>
<dbReference type="Proteomes" id="UP001239445">
    <property type="component" value="Unassembled WGS sequence"/>
</dbReference>
<gene>
    <name evidence="2" type="ORF">QBC47DRAFT_407906</name>
</gene>
<evidence type="ECO:0000313" key="3">
    <source>
        <dbReference type="Proteomes" id="UP001239445"/>
    </source>
</evidence>
<feature type="region of interest" description="Disordered" evidence="1">
    <location>
        <begin position="352"/>
        <end position="393"/>
    </location>
</feature>
<sequence length="393" mass="42420">MEASEVAELNPNPIQEIRNFGSGNGRGWKYYVAYDSNEPIWVRAKTMVELSLDELRGFHSRNPDQPIPDVVKKALKEPGQDPEAQQTAASEPLKPADIAPETNLDEGDTTLVDDSTAITDAAKAFTAEVLRELEQVKEKGAPVPPDLAEKIRAVQRINNTSEAQRAQGLQDNTAVHGSAPFQDRPARASVVTQCGFTDAEDASPWQPFGNLNLATISDPEQDESLPGTSATRARPSPSPSRESIPSSSSTQNTIPAQFGAVDLSSLWCTAPPNTTRTSTFPSRTRSPDDFSGFIALPSPLTTSGRRLSPVRRGRSGYRRAVSPTQAWIAGAGAQSFYRRAVSPTFPEALRVSKVPQEASNKGKDTPECPGAWPRGVTRESDGQADGPDSPFPW</sequence>
<proteinExistence type="predicted"/>
<feature type="region of interest" description="Disordered" evidence="1">
    <location>
        <begin position="58"/>
        <end position="112"/>
    </location>
</feature>
<organism evidence="2 3">
    <name type="scientific">Echria macrotheca</name>
    <dbReference type="NCBI Taxonomy" id="438768"/>
    <lineage>
        <taxon>Eukaryota</taxon>
        <taxon>Fungi</taxon>
        <taxon>Dikarya</taxon>
        <taxon>Ascomycota</taxon>
        <taxon>Pezizomycotina</taxon>
        <taxon>Sordariomycetes</taxon>
        <taxon>Sordariomycetidae</taxon>
        <taxon>Sordariales</taxon>
        <taxon>Schizotheciaceae</taxon>
        <taxon>Echria</taxon>
    </lineage>
</organism>
<feature type="compositionally biased region" description="Low complexity" evidence="1">
    <location>
        <begin position="228"/>
        <end position="250"/>
    </location>
</feature>
<keyword evidence="3" id="KW-1185">Reference proteome</keyword>
<reference evidence="2" key="1">
    <citation type="submission" date="2023-06" db="EMBL/GenBank/DDBJ databases">
        <title>Genome-scale phylogeny and comparative genomics of the fungal order Sordariales.</title>
        <authorList>
            <consortium name="Lawrence Berkeley National Laboratory"/>
            <person name="Hensen N."/>
            <person name="Bonometti L."/>
            <person name="Westerberg I."/>
            <person name="Brannstrom I.O."/>
            <person name="Guillou S."/>
            <person name="Cros-Aarteil S."/>
            <person name="Calhoun S."/>
            <person name="Haridas S."/>
            <person name="Kuo A."/>
            <person name="Mondo S."/>
            <person name="Pangilinan J."/>
            <person name="Riley R."/>
            <person name="Labutti K."/>
            <person name="Andreopoulos B."/>
            <person name="Lipzen A."/>
            <person name="Chen C."/>
            <person name="Yanf M."/>
            <person name="Daum C."/>
            <person name="Ng V."/>
            <person name="Clum A."/>
            <person name="Steindorff A."/>
            <person name="Ohm R."/>
            <person name="Martin F."/>
            <person name="Silar P."/>
            <person name="Natvig D."/>
            <person name="Lalanne C."/>
            <person name="Gautier V."/>
            <person name="Ament-Velasquez S.L."/>
            <person name="Kruys A."/>
            <person name="Hutchinson M.I."/>
            <person name="Powell A.J."/>
            <person name="Barry K."/>
            <person name="Miller A.N."/>
            <person name="Grigoriev I.V."/>
            <person name="Debuchy R."/>
            <person name="Gladieux P."/>
            <person name="Thoren M.H."/>
            <person name="Johannesson H."/>
        </authorList>
    </citation>
    <scope>NUCLEOTIDE SEQUENCE</scope>
    <source>
        <strain evidence="2">PSN4</strain>
    </source>
</reference>
<name>A0AAJ0F5U8_9PEZI</name>
<feature type="region of interest" description="Disordered" evidence="1">
    <location>
        <begin position="272"/>
        <end position="317"/>
    </location>
</feature>